<evidence type="ECO:0000256" key="3">
    <source>
        <dbReference type="ARBA" id="ARBA00022679"/>
    </source>
</evidence>
<keyword evidence="3" id="KW-0808">Transferase</keyword>
<dbReference type="CDD" id="cd06442">
    <property type="entry name" value="DPM1_like"/>
    <property type="match status" value="1"/>
</dbReference>
<name>A0ABY4MXN0_9MICO</name>
<dbReference type="InterPro" id="IPR039528">
    <property type="entry name" value="DPM1-like"/>
</dbReference>
<dbReference type="InterPro" id="IPR029044">
    <property type="entry name" value="Nucleotide-diphossugar_trans"/>
</dbReference>
<accession>A0ABY4MXN0</accession>
<gene>
    <name evidence="5" type="ORF">M3M28_10480</name>
</gene>
<dbReference type="Gene3D" id="3.90.550.10">
    <property type="entry name" value="Spore Coat Polysaccharide Biosynthesis Protein SpsA, Chain A"/>
    <property type="match status" value="1"/>
</dbReference>
<organism evidence="5">
    <name type="scientific">Gulosibacter sediminis</name>
    <dbReference type="NCBI Taxonomy" id="1729695"/>
    <lineage>
        <taxon>Bacteria</taxon>
        <taxon>Bacillati</taxon>
        <taxon>Actinomycetota</taxon>
        <taxon>Actinomycetes</taxon>
        <taxon>Micrococcales</taxon>
        <taxon>Microbacteriaceae</taxon>
        <taxon>Gulosibacter</taxon>
    </lineage>
</organism>
<dbReference type="InterPro" id="IPR001173">
    <property type="entry name" value="Glyco_trans_2-like"/>
</dbReference>
<evidence type="ECO:0000256" key="1">
    <source>
        <dbReference type="ARBA" id="ARBA00006739"/>
    </source>
</evidence>
<keyword evidence="2" id="KW-0328">Glycosyltransferase</keyword>
<comment type="similarity">
    <text evidence="1">Belongs to the glycosyltransferase 2 family.</text>
</comment>
<proteinExistence type="inferred from homology"/>
<feature type="domain" description="Glycosyltransferase 2-like" evidence="4">
    <location>
        <begin position="24"/>
        <end position="187"/>
    </location>
</feature>
<sequence>MASQSDGPRHALPEATTARGDVLVVIPTYNERENIAEIAERVLGASPRIDLLIVDDGSPDGTGEIADQMAASDARVHVLHRTGKQGLATAYLQGFDWGQARGYEYLFEFDADGSHPAAKLPELIDKLDAGAELAIGSRWVPGGATENWPLSRQLLSRGAALYCKIWLKSRINDITAGFRGYRASTLKTFDLSNIGAAGYCFQIEMAWMYERKGLPVVEVPITFVERIHGASKMSSNIILEAIWRVAAWGIGYRARGAEQLVTRR</sequence>
<dbReference type="Pfam" id="PF00535">
    <property type="entry name" value="Glycos_transf_2"/>
    <property type="match status" value="1"/>
</dbReference>
<dbReference type="EMBL" id="CP097160">
    <property type="protein sequence ID" value="UQN14470.1"/>
    <property type="molecule type" value="Genomic_DNA"/>
</dbReference>
<reference evidence="5" key="1">
    <citation type="submission" date="2022-05" db="EMBL/GenBank/DDBJ databases">
        <title>Complete genome sequence of toluene-degrading Gulosibacter sediminis strain ACHW.36C.</title>
        <authorList>
            <person name="Wai A.C."/>
            <person name="Lai G.K."/>
            <person name="Griffin S.D."/>
            <person name="Leung F.C."/>
        </authorList>
    </citation>
    <scope>NUCLEOTIDE SEQUENCE [LARGE SCALE GENOMIC DNA]</scope>
    <source>
        <strain evidence="5">ACHW.36C</strain>
    </source>
</reference>
<evidence type="ECO:0000313" key="5">
    <source>
        <dbReference type="EMBL" id="UQN14470.1"/>
    </source>
</evidence>
<evidence type="ECO:0000256" key="2">
    <source>
        <dbReference type="ARBA" id="ARBA00022676"/>
    </source>
</evidence>
<dbReference type="PANTHER" id="PTHR43398">
    <property type="entry name" value="DOLICHOL-PHOSPHATE MANNOSYLTRANSFERASE SUBUNIT 1"/>
    <property type="match status" value="1"/>
</dbReference>
<protein>
    <submittedName>
        <fullName evidence="5">Polyprenol monophosphomannose synthase</fullName>
    </submittedName>
</protein>
<dbReference type="PANTHER" id="PTHR43398:SF1">
    <property type="entry name" value="DOLICHOL-PHOSPHATE MANNOSYLTRANSFERASE SUBUNIT 1"/>
    <property type="match status" value="1"/>
</dbReference>
<dbReference type="SUPFAM" id="SSF53448">
    <property type="entry name" value="Nucleotide-diphospho-sugar transferases"/>
    <property type="match status" value="1"/>
</dbReference>
<evidence type="ECO:0000259" key="4">
    <source>
        <dbReference type="Pfam" id="PF00535"/>
    </source>
</evidence>